<dbReference type="GO" id="GO:0005506">
    <property type="term" value="F:iron ion binding"/>
    <property type="evidence" value="ECO:0007669"/>
    <property type="project" value="InterPro"/>
</dbReference>
<dbReference type="STRING" id="104452.A0A0L7LAF8"/>
<dbReference type="GO" id="GO:0008395">
    <property type="term" value="F:steroid hydroxylase activity"/>
    <property type="evidence" value="ECO:0007669"/>
    <property type="project" value="TreeGrafter"/>
</dbReference>
<keyword evidence="4" id="KW-0479">Metal-binding</keyword>
<dbReference type="InterPro" id="IPR001128">
    <property type="entry name" value="Cyt_P450"/>
</dbReference>
<evidence type="ECO:0000256" key="1">
    <source>
        <dbReference type="ARBA" id="ARBA00001971"/>
    </source>
</evidence>
<evidence type="ECO:0000256" key="5">
    <source>
        <dbReference type="ARBA" id="ARBA00023002"/>
    </source>
</evidence>
<dbReference type="GO" id="GO:0006805">
    <property type="term" value="P:xenobiotic metabolic process"/>
    <property type="evidence" value="ECO:0007669"/>
    <property type="project" value="TreeGrafter"/>
</dbReference>
<dbReference type="InterPro" id="IPR050182">
    <property type="entry name" value="Cytochrome_P450_fam2"/>
</dbReference>
<dbReference type="EMBL" id="JTDY01002069">
    <property type="protein sequence ID" value="KOB72186.1"/>
    <property type="molecule type" value="Genomic_DNA"/>
</dbReference>
<comment type="caution">
    <text evidence="9">The sequence shown here is derived from an EMBL/GenBank/DDBJ whole genome shotgun (WGS) entry which is preliminary data.</text>
</comment>
<accession>A0A0L7LAF8</accession>
<evidence type="ECO:0000256" key="8">
    <source>
        <dbReference type="SAM" id="SignalP"/>
    </source>
</evidence>
<dbReference type="Pfam" id="PF00067">
    <property type="entry name" value="p450"/>
    <property type="match status" value="1"/>
</dbReference>
<name>A0A0L7LAF8_OPEBR</name>
<dbReference type="SUPFAM" id="SSF48264">
    <property type="entry name" value="Cytochrome P450"/>
    <property type="match status" value="1"/>
</dbReference>
<dbReference type="PRINTS" id="PR00463">
    <property type="entry name" value="EP450I"/>
</dbReference>
<keyword evidence="8" id="KW-0732">Signal</keyword>
<reference evidence="9 10" key="1">
    <citation type="journal article" date="2015" name="Genome Biol. Evol.">
        <title>The genome of winter moth (Operophtera brumata) provides a genomic perspective on sexual dimorphism and phenology.</title>
        <authorList>
            <person name="Derks M.F."/>
            <person name="Smit S."/>
            <person name="Salis L."/>
            <person name="Schijlen E."/>
            <person name="Bossers A."/>
            <person name="Mateman C."/>
            <person name="Pijl A.S."/>
            <person name="de Ridder D."/>
            <person name="Groenen M.A."/>
            <person name="Visser M.E."/>
            <person name="Megens H.J."/>
        </authorList>
    </citation>
    <scope>NUCLEOTIDE SEQUENCE [LARGE SCALE GENOMIC DNA]</scope>
    <source>
        <strain evidence="9">WM2013NL</strain>
        <tissue evidence="9">Head and thorax</tissue>
    </source>
</reference>
<keyword evidence="3" id="KW-0349">Heme</keyword>
<dbReference type="GO" id="GO:0016712">
    <property type="term" value="F:oxidoreductase activity, acting on paired donors, with incorporation or reduction of molecular oxygen, reduced flavin or flavoprotein as one donor, and incorporation of one atom of oxygen"/>
    <property type="evidence" value="ECO:0007669"/>
    <property type="project" value="TreeGrafter"/>
</dbReference>
<feature type="chain" id="PRO_5005573122" evidence="8">
    <location>
        <begin position="24"/>
        <end position="413"/>
    </location>
</feature>
<dbReference type="PANTHER" id="PTHR24300">
    <property type="entry name" value="CYTOCHROME P450 508A4-RELATED"/>
    <property type="match status" value="1"/>
</dbReference>
<dbReference type="AlphaFoldDB" id="A0A0L7LAF8"/>
<sequence length="413" mass="47435">MWPAVLIVALVVVLFLYLDTTKPKKFPPGPKWVPILGCASEVYKLREKTGYLYKAVKELTRRCNDACLLGLRIGKDRIVMVNTLDANKEMLFNEDIDGRPRGIFYQTRTWGERRGVLLTDGELWKEQRRFLLKHLKEFGFGRKGMGNIARSEAFHMVNDVQDIINVNGNNRAVIQMHNFFNVYILNTLWTMMTGIRYNPSDPQMIVLQGLLFDLFAAVDMVGTMFSHFPILSIVAPTMSGYRDFIRTHEKIWKFLREELARHKENFDPGNEDKDFMEVYIRELSKNGEINTYSEGQLVAMCMDMFMAGTETTSKSMSFCFSYLVRQQEVQMKAQEEIDRVVGKERSPCLDDRASNFTNILMDEALYPEPYAFNPERFLSDGKPVPGEPLPSLDHVDGATPSAAPFKALVIPRM</sequence>
<evidence type="ECO:0000256" key="2">
    <source>
        <dbReference type="ARBA" id="ARBA00010617"/>
    </source>
</evidence>
<dbReference type="GO" id="GO:0005737">
    <property type="term" value="C:cytoplasm"/>
    <property type="evidence" value="ECO:0007669"/>
    <property type="project" value="TreeGrafter"/>
</dbReference>
<dbReference type="Proteomes" id="UP000037510">
    <property type="component" value="Unassembled WGS sequence"/>
</dbReference>
<organism evidence="9 10">
    <name type="scientific">Operophtera brumata</name>
    <name type="common">Winter moth</name>
    <name type="synonym">Phalaena brumata</name>
    <dbReference type="NCBI Taxonomy" id="104452"/>
    <lineage>
        <taxon>Eukaryota</taxon>
        <taxon>Metazoa</taxon>
        <taxon>Ecdysozoa</taxon>
        <taxon>Arthropoda</taxon>
        <taxon>Hexapoda</taxon>
        <taxon>Insecta</taxon>
        <taxon>Pterygota</taxon>
        <taxon>Neoptera</taxon>
        <taxon>Endopterygota</taxon>
        <taxon>Lepidoptera</taxon>
        <taxon>Glossata</taxon>
        <taxon>Ditrysia</taxon>
        <taxon>Geometroidea</taxon>
        <taxon>Geometridae</taxon>
        <taxon>Larentiinae</taxon>
        <taxon>Operophtera</taxon>
    </lineage>
</organism>
<evidence type="ECO:0000256" key="3">
    <source>
        <dbReference type="ARBA" id="ARBA00022617"/>
    </source>
</evidence>
<evidence type="ECO:0000256" key="7">
    <source>
        <dbReference type="ARBA" id="ARBA00023033"/>
    </source>
</evidence>
<protein>
    <submittedName>
        <fullName evidence="9">Putative cytochrome P-450</fullName>
    </submittedName>
</protein>
<comment type="similarity">
    <text evidence="2">Belongs to the cytochrome P450 family.</text>
</comment>
<comment type="cofactor">
    <cofactor evidence="1">
        <name>heme</name>
        <dbReference type="ChEBI" id="CHEBI:30413"/>
    </cofactor>
</comment>
<keyword evidence="7" id="KW-0503">Monooxygenase</keyword>
<evidence type="ECO:0000256" key="4">
    <source>
        <dbReference type="ARBA" id="ARBA00022723"/>
    </source>
</evidence>
<dbReference type="InterPro" id="IPR002401">
    <property type="entry name" value="Cyt_P450_E_grp-I"/>
</dbReference>
<gene>
    <name evidence="9" type="ORF">OBRU01_13578</name>
</gene>
<dbReference type="GO" id="GO:0020037">
    <property type="term" value="F:heme binding"/>
    <property type="evidence" value="ECO:0007669"/>
    <property type="project" value="InterPro"/>
</dbReference>
<dbReference type="PANTHER" id="PTHR24300:SF376">
    <property type="entry name" value="CYTOCHROME P450 15A1"/>
    <property type="match status" value="1"/>
</dbReference>
<dbReference type="InterPro" id="IPR036396">
    <property type="entry name" value="Cyt_P450_sf"/>
</dbReference>
<evidence type="ECO:0000313" key="10">
    <source>
        <dbReference type="Proteomes" id="UP000037510"/>
    </source>
</evidence>
<feature type="signal peptide" evidence="8">
    <location>
        <begin position="1"/>
        <end position="23"/>
    </location>
</feature>
<keyword evidence="10" id="KW-1185">Reference proteome</keyword>
<evidence type="ECO:0000256" key="6">
    <source>
        <dbReference type="ARBA" id="ARBA00023004"/>
    </source>
</evidence>
<keyword evidence="6" id="KW-0408">Iron</keyword>
<dbReference type="Gene3D" id="1.10.630.10">
    <property type="entry name" value="Cytochrome P450"/>
    <property type="match status" value="1"/>
</dbReference>
<keyword evidence="5" id="KW-0560">Oxidoreductase</keyword>
<dbReference type="GO" id="GO:0006082">
    <property type="term" value="P:organic acid metabolic process"/>
    <property type="evidence" value="ECO:0007669"/>
    <property type="project" value="TreeGrafter"/>
</dbReference>
<evidence type="ECO:0000313" key="9">
    <source>
        <dbReference type="EMBL" id="KOB72186.1"/>
    </source>
</evidence>
<proteinExistence type="inferred from homology"/>